<dbReference type="InterPro" id="IPR032675">
    <property type="entry name" value="LRR_dom_sf"/>
</dbReference>
<feature type="domain" description="Disease resistance protein winged helix" evidence="9">
    <location>
        <begin position="473"/>
        <end position="541"/>
    </location>
</feature>
<dbReference type="SUPFAM" id="SSF52058">
    <property type="entry name" value="L domain-like"/>
    <property type="match status" value="1"/>
</dbReference>
<comment type="similarity">
    <text evidence="1">Belongs to the disease resistance NB-LRR family.</text>
</comment>
<comment type="caution">
    <text evidence="11">The sequence shown here is derived from an EMBL/GenBank/DDBJ whole genome shotgun (WGS) entry which is preliminary data.</text>
</comment>
<proteinExistence type="inferred from homology"/>
<keyword evidence="2" id="KW-0433">Leucine-rich repeat</keyword>
<dbReference type="Pfam" id="PF23559">
    <property type="entry name" value="WHD_DRP"/>
    <property type="match status" value="1"/>
</dbReference>
<gene>
    <name evidence="11" type="ORF">ZIOFF_058796</name>
</gene>
<sequence>MDVPSYITIGGWFIQVIFDKYLSSRLLAWATNSGIGEDLEKLRIAMLRIQSLLSCTEKTSSNGFVRWMKELRNVVYDAEDLLDELEYRRLRQQLEGETSSPVSAFLASNLEAARDAANRAGGFLSSNLFNSSEGDNAMKTKHGNSRPLNTPELTWDRATKARIRTITERLNQASSGVSETLTLFKLEHCNGLTQRTEKGTTSSVSSTKVFGRQNNAKNLVELLLRLDDVQVSILPIVGMGGIGKTTLAQLVYSNPKIVEHFELRMWVHVSSSFSDMEFTREILECASDDKHEFDGVKNFDRLQSAIKEKLMRKRYLLVLDDVWNQENSSKLSVMERWAKLLAPLKAGKNGSKILMTTRSRVVSEMLTARNSINLKGLSDQDCWSLIKEITFSGANPVEELKLEEIGQKIAQRAKGSPLAAKAAAIILKNKQNAEEWKMMLEGKNLYSDIIPIMKPSYDNLPAHLQRCFAYCSIFPKCWKFSDDLIHLWMAQGYIQPKSKDARMQEIGQDYMDELVCRSFFEVEKKEFVTHYVIPDLLHEMACAICKDECIRVEDNEPTNIPPSIRHLFIKSEQFAAVTDVYQFHNLRTLICCSEIQSNVHNVLEDVLKNLKSIRVLDLSNCKMDDLPEAICHCIHLRYLNLSATSIRQLPESLCRLYHLQVLNLLGCSLLSLPSCMNRLVNLRHLAAAHQLVSDIAEIGRLICLQRLEVFRVRYEIGYKIEELKDLNELQKSLHIRNLENVQSKNEASEAMLHMKGHLSGLQLHWLPSQRNHMVDAEVLEGLRPHQNLKRLEIIGCRGNMYPTWLETEWLTNLEIIYLSGNENWGCLPPLAQLPSLKVLWIQGLHSVKRIGTELVGTDEKALKWLEELVLDDMPQLECLEGRQMFPHLKSVVIKDCNKLKTLPPLPSSLTELTVLNQGFWLPYYDDMRMGKSPSVVSSLCIYNCSLLIAEFSVLLLQETLSSLRTLCIGDLSLLTGLIIRKNLARLQNLDIQNCLEITLLTIEQEKAFENLTALKSLCFSGCANLQYLPELRGLHSLEKLIILNCPLIQSLPKKGLPSLLKVLEIDSCHPLLKEGFRNNCADYWLSIKHVPRVEIDGEMIQENASGN</sequence>
<dbReference type="GO" id="GO:0005524">
    <property type="term" value="F:ATP binding"/>
    <property type="evidence" value="ECO:0007669"/>
    <property type="project" value="UniProtKB-KW"/>
</dbReference>
<dbReference type="PANTHER" id="PTHR36766">
    <property type="entry name" value="PLANT BROAD-SPECTRUM MILDEW RESISTANCE PROTEIN RPW8"/>
    <property type="match status" value="1"/>
</dbReference>
<dbReference type="AlphaFoldDB" id="A0A8J5FDD9"/>
<dbReference type="InterPro" id="IPR041118">
    <property type="entry name" value="Rx_N"/>
</dbReference>
<dbReference type="SUPFAM" id="SSF52540">
    <property type="entry name" value="P-loop containing nucleoside triphosphate hydrolases"/>
    <property type="match status" value="1"/>
</dbReference>
<dbReference type="InterPro" id="IPR042197">
    <property type="entry name" value="Apaf_helical"/>
</dbReference>
<feature type="domain" description="R13L1/DRL21-like LRR repeat region" evidence="10">
    <location>
        <begin position="720"/>
        <end position="843"/>
    </location>
</feature>
<dbReference type="Gene3D" id="1.10.8.430">
    <property type="entry name" value="Helical domain of apoptotic protease-activating factors"/>
    <property type="match status" value="1"/>
</dbReference>
<dbReference type="Gene3D" id="3.40.50.300">
    <property type="entry name" value="P-loop containing nucleotide triphosphate hydrolases"/>
    <property type="match status" value="1"/>
</dbReference>
<keyword evidence="5" id="KW-0611">Plant defense</keyword>
<keyword evidence="12" id="KW-1185">Reference proteome</keyword>
<protein>
    <submittedName>
        <fullName evidence="11">Uncharacterized protein</fullName>
    </submittedName>
</protein>
<dbReference type="GO" id="GO:0051707">
    <property type="term" value="P:response to other organism"/>
    <property type="evidence" value="ECO:0007669"/>
    <property type="project" value="UniProtKB-ARBA"/>
</dbReference>
<dbReference type="FunFam" id="3.40.50.300:FF:001091">
    <property type="entry name" value="Probable disease resistance protein At1g61300"/>
    <property type="match status" value="1"/>
</dbReference>
<dbReference type="SUPFAM" id="SSF52047">
    <property type="entry name" value="RNI-like"/>
    <property type="match status" value="1"/>
</dbReference>
<keyword evidence="6" id="KW-0067">ATP-binding</keyword>
<dbReference type="InterPro" id="IPR036388">
    <property type="entry name" value="WH-like_DNA-bd_sf"/>
</dbReference>
<reference evidence="11 12" key="1">
    <citation type="submission" date="2020-08" db="EMBL/GenBank/DDBJ databases">
        <title>Plant Genome Project.</title>
        <authorList>
            <person name="Zhang R.-G."/>
        </authorList>
    </citation>
    <scope>NUCLEOTIDE SEQUENCE [LARGE SCALE GENOMIC DNA]</scope>
    <source>
        <tissue evidence="11">Rhizome</tissue>
    </source>
</reference>
<evidence type="ECO:0000313" key="11">
    <source>
        <dbReference type="EMBL" id="KAG6482165.1"/>
    </source>
</evidence>
<organism evidence="11 12">
    <name type="scientific">Zingiber officinale</name>
    <name type="common">Ginger</name>
    <name type="synonym">Amomum zingiber</name>
    <dbReference type="NCBI Taxonomy" id="94328"/>
    <lineage>
        <taxon>Eukaryota</taxon>
        <taxon>Viridiplantae</taxon>
        <taxon>Streptophyta</taxon>
        <taxon>Embryophyta</taxon>
        <taxon>Tracheophyta</taxon>
        <taxon>Spermatophyta</taxon>
        <taxon>Magnoliopsida</taxon>
        <taxon>Liliopsida</taxon>
        <taxon>Zingiberales</taxon>
        <taxon>Zingiberaceae</taxon>
        <taxon>Zingiber</taxon>
    </lineage>
</organism>
<evidence type="ECO:0000256" key="3">
    <source>
        <dbReference type="ARBA" id="ARBA00022737"/>
    </source>
</evidence>
<dbReference type="Proteomes" id="UP000734854">
    <property type="component" value="Unassembled WGS sequence"/>
</dbReference>
<dbReference type="InterPro" id="IPR027417">
    <property type="entry name" value="P-loop_NTPase"/>
</dbReference>
<name>A0A8J5FDD9_ZINOF</name>
<dbReference type="InterPro" id="IPR056789">
    <property type="entry name" value="LRR_R13L1-DRL21"/>
</dbReference>
<evidence type="ECO:0000256" key="4">
    <source>
        <dbReference type="ARBA" id="ARBA00022741"/>
    </source>
</evidence>
<evidence type="ECO:0000259" key="9">
    <source>
        <dbReference type="Pfam" id="PF23559"/>
    </source>
</evidence>
<feature type="domain" description="Disease resistance N-terminal" evidence="8">
    <location>
        <begin position="30"/>
        <end position="97"/>
    </location>
</feature>
<dbReference type="InterPro" id="IPR002182">
    <property type="entry name" value="NB-ARC"/>
</dbReference>
<evidence type="ECO:0000256" key="5">
    <source>
        <dbReference type="ARBA" id="ARBA00022821"/>
    </source>
</evidence>
<keyword evidence="4" id="KW-0547">Nucleotide-binding</keyword>
<dbReference type="Gene3D" id="3.80.10.10">
    <property type="entry name" value="Ribonuclease Inhibitor"/>
    <property type="match status" value="3"/>
</dbReference>
<dbReference type="GO" id="GO:0043531">
    <property type="term" value="F:ADP binding"/>
    <property type="evidence" value="ECO:0007669"/>
    <property type="project" value="InterPro"/>
</dbReference>
<evidence type="ECO:0000313" key="12">
    <source>
        <dbReference type="Proteomes" id="UP000734854"/>
    </source>
</evidence>
<keyword evidence="3" id="KW-0677">Repeat</keyword>
<evidence type="ECO:0000256" key="1">
    <source>
        <dbReference type="ARBA" id="ARBA00008894"/>
    </source>
</evidence>
<dbReference type="Pfam" id="PF25019">
    <property type="entry name" value="LRR_R13L1-DRL21"/>
    <property type="match status" value="1"/>
</dbReference>
<feature type="domain" description="NB-ARC" evidence="7">
    <location>
        <begin position="214"/>
        <end position="392"/>
    </location>
</feature>
<dbReference type="PANTHER" id="PTHR36766:SF40">
    <property type="entry name" value="DISEASE RESISTANCE PROTEIN RGA3"/>
    <property type="match status" value="1"/>
</dbReference>
<dbReference type="InterPro" id="IPR058922">
    <property type="entry name" value="WHD_DRP"/>
</dbReference>
<evidence type="ECO:0000259" key="10">
    <source>
        <dbReference type="Pfam" id="PF25019"/>
    </source>
</evidence>
<evidence type="ECO:0000256" key="6">
    <source>
        <dbReference type="ARBA" id="ARBA00022840"/>
    </source>
</evidence>
<evidence type="ECO:0000259" key="8">
    <source>
        <dbReference type="Pfam" id="PF18052"/>
    </source>
</evidence>
<dbReference type="GO" id="GO:0006952">
    <property type="term" value="P:defense response"/>
    <property type="evidence" value="ECO:0007669"/>
    <property type="project" value="UniProtKB-KW"/>
</dbReference>
<dbReference type="Gene3D" id="1.20.5.4130">
    <property type="match status" value="1"/>
</dbReference>
<dbReference type="Gene3D" id="1.10.10.10">
    <property type="entry name" value="Winged helix-like DNA-binding domain superfamily/Winged helix DNA-binding domain"/>
    <property type="match status" value="1"/>
</dbReference>
<dbReference type="EMBL" id="JACMSC010000016">
    <property type="protein sequence ID" value="KAG6482165.1"/>
    <property type="molecule type" value="Genomic_DNA"/>
</dbReference>
<evidence type="ECO:0000259" key="7">
    <source>
        <dbReference type="Pfam" id="PF00931"/>
    </source>
</evidence>
<dbReference type="PRINTS" id="PR00364">
    <property type="entry name" value="DISEASERSIST"/>
</dbReference>
<evidence type="ECO:0000256" key="2">
    <source>
        <dbReference type="ARBA" id="ARBA00022614"/>
    </source>
</evidence>
<accession>A0A8J5FDD9</accession>
<dbReference type="Pfam" id="PF00931">
    <property type="entry name" value="NB-ARC"/>
    <property type="match status" value="1"/>
</dbReference>
<dbReference type="Pfam" id="PF18052">
    <property type="entry name" value="Rx_N"/>
    <property type="match status" value="1"/>
</dbReference>